<dbReference type="eggNOG" id="KOG0374">
    <property type="taxonomic scope" value="Eukaryota"/>
</dbReference>
<name>B6AC62_CRYMR</name>
<evidence type="ECO:0000256" key="1">
    <source>
        <dbReference type="SAM" id="SignalP"/>
    </source>
</evidence>
<protein>
    <submittedName>
        <fullName evidence="3">Serine/threonine protein phosphatase, putative</fullName>
    </submittedName>
</protein>
<dbReference type="EMBL" id="DS989727">
    <property type="protein sequence ID" value="EEA05415.1"/>
    <property type="molecule type" value="Genomic_DNA"/>
</dbReference>
<dbReference type="AlphaFoldDB" id="B6AC62"/>
<feature type="signal peptide" evidence="1">
    <location>
        <begin position="1"/>
        <end position="22"/>
    </location>
</feature>
<dbReference type="RefSeq" id="XP_002139764.1">
    <property type="nucleotide sequence ID" value="XM_002139728.1"/>
</dbReference>
<dbReference type="Proteomes" id="UP000001460">
    <property type="component" value="Unassembled WGS sequence"/>
</dbReference>
<evidence type="ECO:0000259" key="2">
    <source>
        <dbReference type="Pfam" id="PF00149"/>
    </source>
</evidence>
<dbReference type="STRING" id="441375.B6AC62"/>
<feature type="domain" description="Calcineurin-like phosphoesterase" evidence="2">
    <location>
        <begin position="78"/>
        <end position="291"/>
    </location>
</feature>
<dbReference type="SUPFAM" id="SSF56300">
    <property type="entry name" value="Metallo-dependent phosphatases"/>
    <property type="match status" value="1"/>
</dbReference>
<dbReference type="GO" id="GO:0016787">
    <property type="term" value="F:hydrolase activity"/>
    <property type="evidence" value="ECO:0007669"/>
    <property type="project" value="InterPro"/>
</dbReference>
<dbReference type="InterPro" id="IPR004843">
    <property type="entry name" value="Calcineurin-like_PHP"/>
</dbReference>
<reference evidence="3" key="1">
    <citation type="submission" date="2008-06" db="EMBL/GenBank/DDBJ databases">
        <authorList>
            <person name="Lorenzi H."/>
            <person name="Inman J."/>
            <person name="Miller J."/>
            <person name="Schobel S."/>
            <person name="Amedeo P."/>
            <person name="Caler E.V."/>
            <person name="da Silva J."/>
        </authorList>
    </citation>
    <scope>NUCLEOTIDE SEQUENCE [LARGE SCALE GENOMIC DNA]</scope>
    <source>
        <strain evidence="3">RN66</strain>
    </source>
</reference>
<dbReference type="GeneID" id="6994712"/>
<dbReference type="PANTHER" id="PTHR46546:SF4">
    <property type="entry name" value="SHEWANELLA-LIKE PROTEIN PHOSPHATASE 1"/>
    <property type="match status" value="1"/>
</dbReference>
<dbReference type="PANTHER" id="PTHR46546">
    <property type="entry name" value="SHEWANELLA-LIKE PROTEIN PHOSPHATASE 1"/>
    <property type="match status" value="1"/>
</dbReference>
<keyword evidence="1" id="KW-0732">Signal</keyword>
<dbReference type="VEuPathDB" id="CryptoDB:CMU_024200"/>
<evidence type="ECO:0000313" key="4">
    <source>
        <dbReference type="Proteomes" id="UP000001460"/>
    </source>
</evidence>
<keyword evidence="4" id="KW-1185">Reference proteome</keyword>
<evidence type="ECO:0000313" key="3">
    <source>
        <dbReference type="EMBL" id="EEA05415.1"/>
    </source>
</evidence>
<dbReference type="InterPro" id="IPR029052">
    <property type="entry name" value="Metallo-depent_PP-like"/>
</dbReference>
<dbReference type="Gene3D" id="3.60.21.10">
    <property type="match status" value="1"/>
</dbReference>
<proteinExistence type="predicted"/>
<dbReference type="OMA" id="NEVLWFM"/>
<dbReference type="Pfam" id="PF00149">
    <property type="entry name" value="Metallophos"/>
    <property type="match status" value="1"/>
</dbReference>
<accession>B6AC62</accession>
<gene>
    <name evidence="3" type="ORF">CMU_024200</name>
</gene>
<feature type="chain" id="PRO_5002839558" evidence="1">
    <location>
        <begin position="23"/>
        <end position="386"/>
    </location>
</feature>
<dbReference type="OrthoDB" id="5976022at2759"/>
<organism evidence="3 4">
    <name type="scientific">Cryptosporidium muris (strain RN66)</name>
    <dbReference type="NCBI Taxonomy" id="441375"/>
    <lineage>
        <taxon>Eukaryota</taxon>
        <taxon>Sar</taxon>
        <taxon>Alveolata</taxon>
        <taxon>Apicomplexa</taxon>
        <taxon>Conoidasida</taxon>
        <taxon>Coccidia</taxon>
        <taxon>Eucoccidiorida</taxon>
        <taxon>Eimeriorina</taxon>
        <taxon>Cryptosporidiidae</taxon>
        <taxon>Cryptosporidium</taxon>
    </lineage>
</organism>
<sequence length="386" mass="44422">MEVNKVSNILLLFFLCVSILNSKPFNTIQDKLYSNNTNLWIKDLGDPHYGTHKLVRSKLFDEDEKERFDEVDIEWSGRVVALGDVHGDFKSVFTILYLSGIIDTNLNWIANNTLLIQMGDVVDRGHHGLRIYKLFYNLSFKALEKNSRLIQLLGNHEVMNLCGQLQYVTDEDFDSYGGKMMRQYEWSKHGFIGKYLRNLNIVMKVNDTIYVHAGLVPKYARMGLKEIAKLAHELLKHSICDISPNSLFYDEDGPLWTRNIAIGSHDHSCKLLEESLKYLNAKRMVIGHTIQPNGRINVRCNQQLFLVDTGISDAIMGKPTLLELMYSSEDQDIDKKITDFKGKEPFSINELLVKEKIIEGERKVKYIEINNILNSLIKVNDNCDEL</sequence>